<keyword evidence="1" id="KW-0547">Nucleotide-binding</keyword>
<dbReference type="PANTHER" id="PTHR32071">
    <property type="entry name" value="TRANSCRIPTIONAL REGULATORY PROTEIN"/>
    <property type="match status" value="1"/>
</dbReference>
<evidence type="ECO:0000259" key="5">
    <source>
        <dbReference type="PROSITE" id="PS50045"/>
    </source>
</evidence>
<dbReference type="PANTHER" id="PTHR32071:SF57">
    <property type="entry name" value="C4-DICARBOXYLATE TRANSPORT TRANSCRIPTIONAL REGULATORY PROTEIN DCTD"/>
    <property type="match status" value="1"/>
</dbReference>
<dbReference type="Proteomes" id="UP000717534">
    <property type="component" value="Unassembled WGS sequence"/>
</dbReference>
<evidence type="ECO:0000256" key="4">
    <source>
        <dbReference type="ARBA" id="ARBA00023163"/>
    </source>
</evidence>
<evidence type="ECO:0000256" key="3">
    <source>
        <dbReference type="ARBA" id="ARBA00023015"/>
    </source>
</evidence>
<evidence type="ECO:0000256" key="2">
    <source>
        <dbReference type="ARBA" id="ARBA00022840"/>
    </source>
</evidence>
<feature type="domain" description="Sigma-54 factor interaction" evidence="5">
    <location>
        <begin position="1"/>
        <end position="39"/>
    </location>
</feature>
<protein>
    <submittedName>
        <fullName evidence="6">AAA family ATPase</fullName>
    </submittedName>
</protein>
<dbReference type="Pfam" id="PF02954">
    <property type="entry name" value="HTH_8"/>
    <property type="match status" value="1"/>
</dbReference>
<dbReference type="InterPro" id="IPR058031">
    <property type="entry name" value="AAA_lid_NorR"/>
</dbReference>
<feature type="non-terminal residue" evidence="6">
    <location>
        <position position="1"/>
    </location>
</feature>
<accession>A0ABS3AYH4</accession>
<evidence type="ECO:0000313" key="7">
    <source>
        <dbReference type="Proteomes" id="UP000717534"/>
    </source>
</evidence>
<proteinExistence type="predicted"/>
<dbReference type="Gene3D" id="1.10.8.60">
    <property type="match status" value="1"/>
</dbReference>
<keyword evidence="7" id="KW-1185">Reference proteome</keyword>
<keyword evidence="4" id="KW-0804">Transcription</keyword>
<dbReference type="InterPro" id="IPR009057">
    <property type="entry name" value="Homeodomain-like_sf"/>
</dbReference>
<keyword evidence="3" id="KW-0805">Transcription regulation</keyword>
<sequence length="134" mass="15495">NERNNREVKLTNTALDYLTAHNWPGNVRELQNLIERLVILTDKQTIQPEALKIHMDRLPTPIQQMNESLVEPAEPLHPGHSSLKDLEQREIEASLRRNGWVQARAARELGLTQRQIGYRIKKFNLSRPAFAQAE</sequence>
<dbReference type="EMBL" id="JAFITO010000084">
    <property type="protein sequence ID" value="MBN4068927.1"/>
    <property type="molecule type" value="Genomic_DNA"/>
</dbReference>
<comment type="caution">
    <text evidence="6">The sequence shown here is derived from an EMBL/GenBank/DDBJ whole genome shotgun (WGS) entry which is preliminary data.</text>
</comment>
<evidence type="ECO:0000256" key="1">
    <source>
        <dbReference type="ARBA" id="ARBA00022741"/>
    </source>
</evidence>
<gene>
    <name evidence="6" type="ORF">JYU06_05350</name>
</gene>
<dbReference type="InterPro" id="IPR002078">
    <property type="entry name" value="Sigma_54_int"/>
</dbReference>
<dbReference type="SUPFAM" id="SSF46689">
    <property type="entry name" value="Homeodomain-like"/>
    <property type="match status" value="1"/>
</dbReference>
<reference evidence="6 7" key="1">
    <citation type="submission" date="2021-02" db="EMBL/GenBank/DDBJ databases">
        <title>Activity-based single-cell genomes from oceanic crustal fluid captures similar information to metagenomic and metatranscriptomic surveys with orders of magnitude less sampling.</title>
        <authorList>
            <person name="D'Angelo T.S."/>
            <person name="Orcutt B.N."/>
        </authorList>
    </citation>
    <scope>NUCLEOTIDE SEQUENCE [LARGE SCALE GENOMIC DNA]</scope>
    <source>
        <strain evidence="6">AH-315-G02</strain>
    </source>
</reference>
<dbReference type="Pfam" id="PF25601">
    <property type="entry name" value="AAA_lid_14"/>
    <property type="match status" value="1"/>
</dbReference>
<name>A0ABS3AYH4_9BACT</name>
<dbReference type="Gene3D" id="1.10.10.60">
    <property type="entry name" value="Homeodomain-like"/>
    <property type="match status" value="1"/>
</dbReference>
<organism evidence="6 7">
    <name type="scientific">Desulfotalea psychrophila</name>
    <dbReference type="NCBI Taxonomy" id="84980"/>
    <lineage>
        <taxon>Bacteria</taxon>
        <taxon>Pseudomonadati</taxon>
        <taxon>Thermodesulfobacteriota</taxon>
        <taxon>Desulfobulbia</taxon>
        <taxon>Desulfobulbales</taxon>
        <taxon>Desulfocapsaceae</taxon>
        <taxon>Desulfotalea</taxon>
    </lineage>
</organism>
<dbReference type="PRINTS" id="PR01590">
    <property type="entry name" value="HTHFIS"/>
</dbReference>
<dbReference type="InterPro" id="IPR002197">
    <property type="entry name" value="HTH_Fis"/>
</dbReference>
<dbReference type="InterPro" id="IPR025944">
    <property type="entry name" value="Sigma_54_int_dom_CS"/>
</dbReference>
<dbReference type="PROSITE" id="PS00688">
    <property type="entry name" value="SIGMA54_INTERACT_3"/>
    <property type="match status" value="1"/>
</dbReference>
<keyword evidence="2" id="KW-0067">ATP-binding</keyword>
<dbReference type="PROSITE" id="PS50045">
    <property type="entry name" value="SIGMA54_INTERACT_4"/>
    <property type="match status" value="1"/>
</dbReference>
<evidence type="ECO:0000313" key="6">
    <source>
        <dbReference type="EMBL" id="MBN4068927.1"/>
    </source>
</evidence>